<dbReference type="GO" id="GO:0004672">
    <property type="term" value="F:protein kinase activity"/>
    <property type="evidence" value="ECO:0007669"/>
    <property type="project" value="InterPro"/>
</dbReference>
<dbReference type="Proteomes" id="UP001415857">
    <property type="component" value="Unassembled WGS sequence"/>
</dbReference>
<evidence type="ECO:0000313" key="3">
    <source>
        <dbReference type="EMBL" id="KAK9270007.1"/>
    </source>
</evidence>
<comment type="caution">
    <text evidence="3">The sequence shown here is derived from an EMBL/GenBank/DDBJ whole genome shotgun (WGS) entry which is preliminary data.</text>
</comment>
<dbReference type="Gene3D" id="1.10.510.10">
    <property type="entry name" value="Transferase(Phosphotransferase) domain 1"/>
    <property type="match status" value="1"/>
</dbReference>
<keyword evidence="4" id="KW-1185">Reference proteome</keyword>
<comment type="similarity">
    <text evidence="1">Belongs to the protein kinase superfamily. CK1 Ser/Thr protein kinase family. Casein kinase I subfamily.</text>
</comment>
<sequence>MTMLCCLTLAWRMKTKSTDMEGTKVQLVIWGPDIDLFTGRLLQSKFYYISNAHVKLVDPQFQNNMAPFQWNINNKTLIEECPLAEDPDFNSLYEFARFSKFHDYMKSGTIVGLSLSTKSSSSIMISPDMLEARELEIWFLANQGGQLADKFDAKEYFSTATATVEVPTSLDGVKILRDANLMPPNFVQSSTFLCWVLDLLDEKKIGNIKLKRICPSMPRFPLDDKIDLKLRIKSSNVLELFIEIPETTTVESLKVMDMLGPSLWDVWNTSVFRASDVIRNGILYSSRVFISSREDAIKRLGYVHGDVKPENFLLGPPSTAQEKKLFLVDLGLGQ</sequence>
<organism evidence="3 4">
    <name type="scientific">Liquidambar formosana</name>
    <name type="common">Formosan gum</name>
    <dbReference type="NCBI Taxonomy" id="63359"/>
    <lineage>
        <taxon>Eukaryota</taxon>
        <taxon>Viridiplantae</taxon>
        <taxon>Streptophyta</taxon>
        <taxon>Embryophyta</taxon>
        <taxon>Tracheophyta</taxon>
        <taxon>Spermatophyta</taxon>
        <taxon>Magnoliopsida</taxon>
        <taxon>eudicotyledons</taxon>
        <taxon>Gunneridae</taxon>
        <taxon>Pentapetalae</taxon>
        <taxon>Saxifragales</taxon>
        <taxon>Altingiaceae</taxon>
        <taxon>Liquidambar</taxon>
    </lineage>
</organism>
<accession>A0AAP0ND57</accession>
<dbReference type="PROSITE" id="PS00108">
    <property type="entry name" value="PROTEIN_KINASE_ST"/>
    <property type="match status" value="1"/>
</dbReference>
<dbReference type="Pfam" id="PF23603">
    <property type="entry name" value="Ubiquitin_TPR1"/>
    <property type="match status" value="1"/>
</dbReference>
<dbReference type="SUPFAM" id="SSF50249">
    <property type="entry name" value="Nucleic acid-binding proteins"/>
    <property type="match status" value="1"/>
</dbReference>
<reference evidence="3 4" key="1">
    <citation type="journal article" date="2024" name="Plant J.">
        <title>Genome sequences and population genomics reveal climatic adaptation and genomic divergence between two closely related sweetgum species.</title>
        <authorList>
            <person name="Xu W.Q."/>
            <person name="Ren C.Q."/>
            <person name="Zhang X.Y."/>
            <person name="Comes H.P."/>
            <person name="Liu X.H."/>
            <person name="Li Y.G."/>
            <person name="Kettle C.J."/>
            <person name="Jalonen R."/>
            <person name="Gaisberger H."/>
            <person name="Ma Y.Z."/>
            <person name="Qiu Y.X."/>
        </authorList>
    </citation>
    <scope>NUCLEOTIDE SEQUENCE [LARGE SCALE GENOMIC DNA]</scope>
    <source>
        <strain evidence="3">Hangzhou</strain>
    </source>
</reference>
<protein>
    <recommendedName>
        <fullName evidence="2">Telomere repeat-binding protein 1-6-like ubiquitin-like domain-containing protein</fullName>
    </recommendedName>
</protein>
<gene>
    <name evidence="3" type="ORF">L1049_025580</name>
</gene>
<name>A0AAP0ND57_LIQFO</name>
<dbReference type="InterPro" id="IPR012340">
    <property type="entry name" value="NA-bd_OB-fold"/>
</dbReference>
<dbReference type="AlphaFoldDB" id="A0AAP0ND57"/>
<evidence type="ECO:0000313" key="4">
    <source>
        <dbReference type="Proteomes" id="UP001415857"/>
    </source>
</evidence>
<dbReference type="SUPFAM" id="SSF56112">
    <property type="entry name" value="Protein kinase-like (PK-like)"/>
    <property type="match status" value="1"/>
</dbReference>
<evidence type="ECO:0000256" key="1">
    <source>
        <dbReference type="ARBA" id="ARBA00005926"/>
    </source>
</evidence>
<dbReference type="InterPro" id="IPR050235">
    <property type="entry name" value="CK1_Ser-Thr_kinase"/>
</dbReference>
<proteinExistence type="inferred from homology"/>
<dbReference type="InterPro" id="IPR011009">
    <property type="entry name" value="Kinase-like_dom_sf"/>
</dbReference>
<dbReference type="InterPro" id="IPR057625">
    <property type="entry name" value="TPR1-6-like_ubiquitin"/>
</dbReference>
<dbReference type="PANTHER" id="PTHR11909">
    <property type="entry name" value="CASEIN KINASE-RELATED"/>
    <property type="match status" value="1"/>
</dbReference>
<dbReference type="InterPro" id="IPR008271">
    <property type="entry name" value="Ser/Thr_kinase_AS"/>
</dbReference>
<feature type="domain" description="Telomere repeat-binding protein 1-6-like ubiquitin-like" evidence="2">
    <location>
        <begin position="228"/>
        <end position="257"/>
    </location>
</feature>
<evidence type="ECO:0000259" key="2">
    <source>
        <dbReference type="Pfam" id="PF23603"/>
    </source>
</evidence>
<dbReference type="Gene3D" id="2.40.50.140">
    <property type="entry name" value="Nucleic acid-binding proteins"/>
    <property type="match status" value="1"/>
</dbReference>
<dbReference type="EMBL" id="JBBPBK010000014">
    <property type="protein sequence ID" value="KAK9270007.1"/>
    <property type="molecule type" value="Genomic_DNA"/>
</dbReference>